<dbReference type="Gene3D" id="1.10.10.10">
    <property type="entry name" value="Winged helix-like DNA-binding domain superfamily/Winged helix DNA-binding domain"/>
    <property type="match status" value="1"/>
</dbReference>
<accession>N1WAJ9</accession>
<comment type="caution">
    <text evidence="1">The sequence shown here is derived from an EMBL/GenBank/DDBJ whole genome shotgun (WGS) entry which is preliminary data.</text>
</comment>
<protein>
    <submittedName>
        <fullName evidence="1">Homeodomain-like domain protein</fullName>
    </submittedName>
</protein>
<dbReference type="SUPFAM" id="SSF46689">
    <property type="entry name" value="Homeodomain-like"/>
    <property type="match status" value="1"/>
</dbReference>
<dbReference type="InterPro" id="IPR009057">
    <property type="entry name" value="Homeodomain-like_sf"/>
</dbReference>
<evidence type="ECO:0000313" key="1">
    <source>
        <dbReference type="EMBL" id="EMY70227.1"/>
    </source>
</evidence>
<gene>
    <name evidence="1" type="ORF">LEP1GSC199_1296</name>
</gene>
<proteinExistence type="predicted"/>
<organism evidence="1 2">
    <name type="scientific">Leptospira vanthielii serovar Holland str. Waz Holland = ATCC 700522</name>
    <dbReference type="NCBI Taxonomy" id="1218591"/>
    <lineage>
        <taxon>Bacteria</taxon>
        <taxon>Pseudomonadati</taxon>
        <taxon>Spirochaetota</taxon>
        <taxon>Spirochaetia</taxon>
        <taxon>Leptospirales</taxon>
        <taxon>Leptospiraceae</taxon>
        <taxon>Leptospira</taxon>
    </lineage>
</organism>
<keyword evidence="1" id="KW-0238">DNA-binding</keyword>
<reference evidence="1 2" key="1">
    <citation type="submission" date="2013-03" db="EMBL/GenBank/DDBJ databases">
        <authorList>
            <person name="Harkins D.M."/>
            <person name="Durkin A.S."/>
            <person name="Brinkac L.M."/>
            <person name="Haft D.H."/>
            <person name="Selengut J.D."/>
            <person name="Sanka R."/>
            <person name="DePew J."/>
            <person name="Purushe J."/>
            <person name="Galloway R.L."/>
            <person name="Vinetz J.M."/>
            <person name="Sutton G.G."/>
            <person name="Nierman W.C."/>
            <person name="Fouts D.E."/>
        </authorList>
    </citation>
    <scope>NUCLEOTIDE SEQUENCE [LARGE SCALE GENOMIC DNA]</scope>
    <source>
        <strain evidence="1 2">Waz Holland</strain>
    </source>
</reference>
<sequence length="140" mass="16447">MPWKETKVIEERIKFIAAVKSGQWCFADLCRDFNISRKTGYKYLKNYESEGIDGLKDKSRKRITQSNETPEKIVHLIVSLREDHPSWGPKKLRPILKAKFHRMKQIPSETTIGNILRKKGLVKPKKKRPRVPQSLFLFPM</sequence>
<evidence type="ECO:0000313" key="2">
    <source>
        <dbReference type="Proteomes" id="UP000012227"/>
    </source>
</evidence>
<dbReference type="AlphaFoldDB" id="N1WAJ9"/>
<dbReference type="STRING" id="1218591.LEP1GSC199_1296"/>
<dbReference type="EMBL" id="AOGY02000039">
    <property type="protein sequence ID" value="EMY70227.1"/>
    <property type="molecule type" value="Genomic_DNA"/>
</dbReference>
<dbReference type="GO" id="GO:0003677">
    <property type="term" value="F:DNA binding"/>
    <property type="evidence" value="ECO:0007669"/>
    <property type="project" value="UniProtKB-KW"/>
</dbReference>
<dbReference type="Proteomes" id="UP000012227">
    <property type="component" value="Unassembled WGS sequence"/>
</dbReference>
<dbReference type="InterPro" id="IPR036388">
    <property type="entry name" value="WH-like_DNA-bd_sf"/>
</dbReference>
<keyword evidence="1" id="KW-0371">Homeobox</keyword>
<name>N1WAJ9_9LEPT</name>
<dbReference type="Pfam" id="PF13565">
    <property type="entry name" value="HTH_32"/>
    <property type="match status" value="1"/>
</dbReference>